<keyword evidence="5" id="KW-0812">Transmembrane</keyword>
<dbReference type="Gene3D" id="4.10.240.10">
    <property type="entry name" value="Zn(2)-C6 fungal-type DNA-binding domain"/>
    <property type="match status" value="1"/>
</dbReference>
<dbReference type="GO" id="GO:0003677">
    <property type="term" value="F:DNA binding"/>
    <property type="evidence" value="ECO:0007669"/>
    <property type="project" value="InterPro"/>
</dbReference>
<dbReference type="Proteomes" id="UP000002668">
    <property type="component" value="Genome"/>
</dbReference>
<dbReference type="InterPro" id="IPR036864">
    <property type="entry name" value="Zn2-C6_fun-type_DNA-bd_sf"/>
</dbReference>
<dbReference type="SUPFAM" id="SSF57701">
    <property type="entry name" value="Zn2/Cys6 DNA-binding domain"/>
    <property type="match status" value="1"/>
</dbReference>
<dbReference type="InterPro" id="IPR007219">
    <property type="entry name" value="XnlR_reg_dom"/>
</dbReference>
<dbReference type="CDD" id="cd12148">
    <property type="entry name" value="fungal_TF_MHR"/>
    <property type="match status" value="1"/>
</dbReference>
<comment type="subcellular location">
    <subcellularLocation>
        <location evidence="1">Nucleus</location>
    </subcellularLocation>
</comment>
<keyword evidence="5" id="KW-0472">Membrane</keyword>
<feature type="compositionally biased region" description="Low complexity" evidence="4">
    <location>
        <begin position="1"/>
        <end position="25"/>
    </location>
</feature>
<dbReference type="Pfam" id="PF00172">
    <property type="entry name" value="Zn_clus"/>
    <property type="match status" value="1"/>
</dbReference>
<feature type="region of interest" description="Disordered" evidence="4">
    <location>
        <begin position="1"/>
        <end position="37"/>
    </location>
</feature>
<dbReference type="AlphaFoldDB" id="E4ZTQ3"/>
<dbReference type="EMBL" id="FP929125">
    <property type="protein sequence ID" value="CBX94613.1"/>
    <property type="molecule type" value="Genomic_DNA"/>
</dbReference>
<evidence type="ECO:0000313" key="8">
    <source>
        <dbReference type="Proteomes" id="UP000002668"/>
    </source>
</evidence>
<evidence type="ECO:0000256" key="4">
    <source>
        <dbReference type="SAM" id="MobiDB-lite"/>
    </source>
</evidence>
<name>E4ZTQ3_LEPMJ</name>
<keyword evidence="5" id="KW-1133">Transmembrane helix</keyword>
<keyword evidence="8" id="KW-1185">Reference proteome</keyword>
<dbReference type="PROSITE" id="PS50048">
    <property type="entry name" value="ZN2_CY6_FUNGAL_2"/>
    <property type="match status" value="1"/>
</dbReference>
<dbReference type="InterPro" id="IPR050613">
    <property type="entry name" value="Sec_Metabolite_Reg"/>
</dbReference>
<evidence type="ECO:0000256" key="5">
    <source>
        <dbReference type="SAM" id="Phobius"/>
    </source>
</evidence>
<keyword evidence="2" id="KW-0479">Metal-binding</keyword>
<dbReference type="GO" id="GO:0005634">
    <property type="term" value="C:nucleus"/>
    <property type="evidence" value="ECO:0007669"/>
    <property type="project" value="UniProtKB-SubCell"/>
</dbReference>
<dbReference type="Pfam" id="PF04082">
    <property type="entry name" value="Fungal_trans"/>
    <property type="match status" value="1"/>
</dbReference>
<dbReference type="InterPro" id="IPR001138">
    <property type="entry name" value="Zn2Cys6_DnaBD"/>
</dbReference>
<dbReference type="InParanoid" id="E4ZTQ3"/>
<dbReference type="VEuPathDB" id="FungiDB:LEMA_P116160.1"/>
<dbReference type="GO" id="GO:0008270">
    <property type="term" value="F:zinc ion binding"/>
    <property type="evidence" value="ECO:0007669"/>
    <property type="project" value="InterPro"/>
</dbReference>
<dbReference type="OMA" id="YEHFWQM"/>
<evidence type="ECO:0000256" key="3">
    <source>
        <dbReference type="ARBA" id="ARBA00023242"/>
    </source>
</evidence>
<reference evidence="8" key="1">
    <citation type="journal article" date="2011" name="Nat. Commun.">
        <title>Effector diversification within compartments of the Leptosphaeria maculans genome affected by Repeat-Induced Point mutations.</title>
        <authorList>
            <person name="Rouxel T."/>
            <person name="Grandaubert J."/>
            <person name="Hane J.K."/>
            <person name="Hoede C."/>
            <person name="van de Wouw A.P."/>
            <person name="Couloux A."/>
            <person name="Dominguez V."/>
            <person name="Anthouard V."/>
            <person name="Bally P."/>
            <person name="Bourras S."/>
            <person name="Cozijnsen A.J."/>
            <person name="Ciuffetti L.M."/>
            <person name="Degrave A."/>
            <person name="Dilmaghani A."/>
            <person name="Duret L."/>
            <person name="Fudal I."/>
            <person name="Goodwin S.B."/>
            <person name="Gout L."/>
            <person name="Glaser N."/>
            <person name="Linglin J."/>
            <person name="Kema G.H.J."/>
            <person name="Lapalu N."/>
            <person name="Lawrence C.B."/>
            <person name="May K."/>
            <person name="Meyer M."/>
            <person name="Ollivier B."/>
            <person name="Poulain J."/>
            <person name="Schoch C.L."/>
            <person name="Simon A."/>
            <person name="Spatafora J.W."/>
            <person name="Stachowiak A."/>
            <person name="Turgeon B.G."/>
            <person name="Tyler B.M."/>
            <person name="Vincent D."/>
            <person name="Weissenbach J."/>
            <person name="Amselem J."/>
            <person name="Quesneville H."/>
            <person name="Oliver R.P."/>
            <person name="Wincker P."/>
            <person name="Balesdent M.-H."/>
            <person name="Howlett B.J."/>
        </authorList>
    </citation>
    <scope>NUCLEOTIDE SEQUENCE [LARGE SCALE GENOMIC DNA]</scope>
    <source>
        <strain evidence="8">JN3 / isolate v23.1.3 / race Av1-4-5-6-7-8</strain>
    </source>
</reference>
<evidence type="ECO:0000256" key="1">
    <source>
        <dbReference type="ARBA" id="ARBA00004123"/>
    </source>
</evidence>
<accession>E4ZTQ3</accession>
<proteinExistence type="predicted"/>
<dbReference type="PANTHER" id="PTHR31001">
    <property type="entry name" value="UNCHARACTERIZED TRANSCRIPTIONAL REGULATORY PROTEIN"/>
    <property type="match status" value="1"/>
</dbReference>
<feature type="transmembrane region" description="Helical" evidence="5">
    <location>
        <begin position="691"/>
        <end position="711"/>
    </location>
</feature>
<sequence length="749" mass="83772">MDHDGTQPSTSPDPSSTTSPAQQDQPPKKKQKRNKPTLSCEECVERKTKCDRTRPNCLACIKRQSTCKYSEIANLIATSADKIGAARNTGRSKKQSSKPPLGIETQPYGVPFQHCVNWCSAVWRTARLAETSKLRSPQPADPQYQMQVPVPPTPARAQYRSVSLSSSASSPFLLSNVPYSNHVPAPFFGLGSEHPFANYWTSRGGLAEVVGVLPAKEQADILVDKYFDAVDPVYPMVHRRNFYADYGRFWSLPHEEKLTADPVLVALHFVVYAMGTQFIHTPSNQERAQIAEFYVSAAQQALRLSSYLSRASVRTLQAMVLIGYFLMNDNHASDAWAFGGVLVRQAYAMGLHRDPDIIAPRCSRSDKQQRRKLWQAIFFQDTFLTVLLKLPPTTTFSDIDPESLSDDLDDYIANGSSTNGTADPVINPMSISSIASIDDLYPSYELSDRRYIRSMWHMANLVSRTVCIPRSLAGPLATSNEHKAQLISDYFALHASFPVELTASDDETICTMAKTNARGLRQNLFFRSNFWHCVMAIQSDENREEGVACDVKGALEAARMALQSFFHFWEYLRTDASVWWVFQHRAFEEALLMARILSQQSHPLSPSNNGLPPSADPLLQLAKDDARKCLEILDLVGVAPEMQKTRTEVLRTAFSNILWINGCGHLGCDFFTRLPDRIAITPATSSRDSSYPLVFGIAGTIIALTALVVAFSQLERTRLGHTMFELEGRYTCEAGGWQFAYKPDWDSWI</sequence>
<organism evidence="8">
    <name type="scientific">Leptosphaeria maculans (strain JN3 / isolate v23.1.3 / race Av1-4-5-6-7-8)</name>
    <name type="common">Blackleg fungus</name>
    <name type="synonym">Phoma lingam</name>
    <dbReference type="NCBI Taxonomy" id="985895"/>
    <lineage>
        <taxon>Eukaryota</taxon>
        <taxon>Fungi</taxon>
        <taxon>Dikarya</taxon>
        <taxon>Ascomycota</taxon>
        <taxon>Pezizomycotina</taxon>
        <taxon>Dothideomycetes</taxon>
        <taxon>Pleosporomycetidae</taxon>
        <taxon>Pleosporales</taxon>
        <taxon>Pleosporineae</taxon>
        <taxon>Leptosphaeriaceae</taxon>
        <taxon>Plenodomus</taxon>
        <taxon>Plenodomus lingam/Leptosphaeria maculans species complex</taxon>
    </lineage>
</organism>
<feature type="domain" description="Zn(2)-C6 fungal-type" evidence="6">
    <location>
        <begin position="39"/>
        <end position="69"/>
    </location>
</feature>
<dbReference type="STRING" id="985895.E4ZTQ3"/>
<evidence type="ECO:0000313" key="7">
    <source>
        <dbReference type="EMBL" id="CBX94613.1"/>
    </source>
</evidence>
<keyword evidence="3" id="KW-0539">Nucleus</keyword>
<dbReference type="OrthoDB" id="2406834at2759"/>
<dbReference type="GO" id="GO:0000981">
    <property type="term" value="F:DNA-binding transcription factor activity, RNA polymerase II-specific"/>
    <property type="evidence" value="ECO:0007669"/>
    <property type="project" value="InterPro"/>
</dbReference>
<dbReference type="HOGENOM" id="CLU_017004_0_1_1"/>
<dbReference type="GO" id="GO:0006351">
    <property type="term" value="P:DNA-templated transcription"/>
    <property type="evidence" value="ECO:0007669"/>
    <property type="project" value="InterPro"/>
</dbReference>
<dbReference type="SMART" id="SM00906">
    <property type="entry name" value="Fungal_trans"/>
    <property type="match status" value="1"/>
</dbReference>
<dbReference type="SMART" id="SM00066">
    <property type="entry name" value="GAL4"/>
    <property type="match status" value="1"/>
</dbReference>
<protein>
    <recommendedName>
        <fullName evidence="6">Zn(2)-C6 fungal-type domain-containing protein</fullName>
    </recommendedName>
</protein>
<evidence type="ECO:0000256" key="2">
    <source>
        <dbReference type="ARBA" id="ARBA00022723"/>
    </source>
</evidence>
<dbReference type="PANTHER" id="PTHR31001:SF81">
    <property type="entry name" value="ZN(II)2CYS6 TRANSCRIPTION FACTOR"/>
    <property type="match status" value="1"/>
</dbReference>
<dbReference type="CDD" id="cd00067">
    <property type="entry name" value="GAL4"/>
    <property type="match status" value="1"/>
</dbReference>
<dbReference type="eggNOG" id="ENOG502S5V9">
    <property type="taxonomic scope" value="Eukaryota"/>
</dbReference>
<gene>
    <name evidence="7" type="ORF">LEMA_P116160.1</name>
</gene>
<evidence type="ECO:0000259" key="6">
    <source>
        <dbReference type="PROSITE" id="PS50048"/>
    </source>
</evidence>